<protein>
    <submittedName>
        <fullName evidence="3">RalA-binding protein 1</fullName>
    </submittedName>
</protein>
<comment type="caution">
    <text evidence="3">The sequence shown here is derived from an EMBL/GenBank/DDBJ whole genome shotgun (WGS) entry which is preliminary data.</text>
</comment>
<accession>A0ABQ8UCG5</accession>
<dbReference type="Proteomes" id="UP001141327">
    <property type="component" value="Unassembled WGS sequence"/>
</dbReference>
<keyword evidence="4" id="KW-1185">Reference proteome</keyword>
<dbReference type="NCBIfam" id="TIGR00149">
    <property type="entry name" value="TIGR00149_YjbQ"/>
    <property type="match status" value="1"/>
</dbReference>
<comment type="similarity">
    <text evidence="1">Belongs to the UPF0047 family.</text>
</comment>
<evidence type="ECO:0000256" key="2">
    <source>
        <dbReference type="SAM" id="SignalP"/>
    </source>
</evidence>
<feature type="chain" id="PRO_5045948396" evidence="2">
    <location>
        <begin position="20"/>
        <end position="973"/>
    </location>
</feature>
<dbReference type="Gene3D" id="3.80.10.10">
    <property type="entry name" value="Ribonuclease Inhibitor"/>
    <property type="match status" value="1"/>
</dbReference>
<sequence>MARFLLLCIWSIGGKAAWGKSMSLVRMIVPASTPLIPAAGMPSRVMLWLPTRHAMSFKIPTSSVSIRRYLMWVQKTFTLPSQGRGCHLLTDYFVRQIPEIQNIRVGLANFFLQHTSAALTLNENCCSDVRQDMAHILDRLVPDGRQYEHSDEGPDDMSAHAKCSIIGPSLTIPITNGQLNLGTWQGIWLLEFRNERVCLCLFRWVQEVASSILAVARIFGNICLPLLAMKRVKRPTSPTTENISSLLHQLPGDLLGKIIDLAPSSLSCYLLFRSLDHELRLRSCGCPRSLVFPTLRPYWCEFPRDEDVYDYSGEEMLLADDPDRLNFDCSPIPPAASFSAIVGPCKIVKELCLSHRGAVRQCGLKEASTGWIDTTFANHDVLRVLRIPSTLGLTEEALCRILSLLPSLEVLQLGAKGQPAESRSCLVTNRVLQCIATHCTRLVSLTLVFVPPGEMSDQESDLSLLVPACAHLRDLVLSYPEVLSGSLDRLLAAAGSLETLHVDTENGVEVTWGAIPHPERLRQVTLWDCDPGVLKALSTQHFDHLRVVHLRGDGPDIEVLRQNAATLEEVHLRCCKPRTVFAALQGCPRLARLDAGFDKACAGRHIARTLSHLRHARFDGVIRGPLDVDAPFLEELDLFDCKTEGDDDPKIRLCCPRLRMLRIPLDWAELIEWRGPHTSLTRVEADPKVGLYARPVLEKLPAWFGNLTILRGVAVPLRILHELCEGTSAPCLAVLQKTTVMPMEATDANDSLNPLAVTVRGHPGLLALDLHWRKTPLDQLELIAPGLKHLQLSAVACSLRLQCPALERVEAGELYALQTMQLLGPTPPLWRLWLDGCESDDMDPGSLCGLLSQVAEHLHDLRLGVSGHCLAGVMEVLDGLKRLELLNLISNFTVLRERSLVLRAPRLVELFIGRDPTAAIENPEAEEHDKKEVRLLLSCPCLERLDVEKAGLAQVEFLCDVPYFYSPVNSSPN</sequence>
<gene>
    <name evidence="3" type="ORF">PAPYR_9279</name>
</gene>
<dbReference type="PANTHER" id="PTHR30615">
    <property type="entry name" value="UNCHARACTERIZED PROTEIN YJBQ-RELATED"/>
    <property type="match status" value="1"/>
</dbReference>
<organism evidence="3 4">
    <name type="scientific">Paratrimastix pyriformis</name>
    <dbReference type="NCBI Taxonomy" id="342808"/>
    <lineage>
        <taxon>Eukaryota</taxon>
        <taxon>Metamonada</taxon>
        <taxon>Preaxostyla</taxon>
        <taxon>Paratrimastigidae</taxon>
        <taxon>Paratrimastix</taxon>
    </lineage>
</organism>
<dbReference type="PROSITE" id="PS01314">
    <property type="entry name" value="UPF0047"/>
    <property type="match status" value="1"/>
</dbReference>
<dbReference type="InterPro" id="IPR035917">
    <property type="entry name" value="YjbQ-like_sf"/>
</dbReference>
<reference evidence="3" key="1">
    <citation type="journal article" date="2022" name="bioRxiv">
        <title>Genomics of Preaxostyla Flagellates Illuminates Evolutionary Transitions and the Path Towards Mitochondrial Loss.</title>
        <authorList>
            <person name="Novak L.V.F."/>
            <person name="Treitli S.C."/>
            <person name="Pyrih J."/>
            <person name="Halakuc P."/>
            <person name="Pipaliya S.V."/>
            <person name="Vacek V."/>
            <person name="Brzon O."/>
            <person name="Soukal P."/>
            <person name="Eme L."/>
            <person name="Dacks J.B."/>
            <person name="Karnkowska A."/>
            <person name="Elias M."/>
            <person name="Hampl V."/>
        </authorList>
    </citation>
    <scope>NUCLEOTIDE SEQUENCE</scope>
    <source>
        <strain evidence="3">RCP-MX</strain>
    </source>
</reference>
<dbReference type="InterPro" id="IPR032675">
    <property type="entry name" value="LRR_dom_sf"/>
</dbReference>
<evidence type="ECO:0000313" key="3">
    <source>
        <dbReference type="EMBL" id="KAJ4455718.1"/>
    </source>
</evidence>
<proteinExistence type="inferred from homology"/>
<evidence type="ECO:0000313" key="4">
    <source>
        <dbReference type="Proteomes" id="UP001141327"/>
    </source>
</evidence>
<dbReference type="Pfam" id="PF01894">
    <property type="entry name" value="YjbQ"/>
    <property type="match status" value="1"/>
</dbReference>
<dbReference type="SUPFAM" id="SSF52047">
    <property type="entry name" value="RNI-like"/>
    <property type="match status" value="2"/>
</dbReference>
<dbReference type="Gene3D" id="2.60.120.460">
    <property type="entry name" value="YjbQ-like"/>
    <property type="match status" value="1"/>
</dbReference>
<dbReference type="EMBL" id="JAPMOS010000095">
    <property type="protein sequence ID" value="KAJ4455718.1"/>
    <property type="molecule type" value="Genomic_DNA"/>
</dbReference>
<dbReference type="InterPro" id="IPR001602">
    <property type="entry name" value="UPF0047_YjbQ-like"/>
</dbReference>
<evidence type="ECO:0000256" key="1">
    <source>
        <dbReference type="ARBA" id="ARBA00005534"/>
    </source>
</evidence>
<keyword evidence="2" id="KW-0732">Signal</keyword>
<name>A0ABQ8UCG5_9EUKA</name>
<dbReference type="PANTHER" id="PTHR30615:SF8">
    <property type="entry name" value="UPF0047 PROTEIN C4A8.02C"/>
    <property type="match status" value="1"/>
</dbReference>
<dbReference type="SUPFAM" id="SSF111038">
    <property type="entry name" value="YjbQ-like"/>
    <property type="match status" value="1"/>
</dbReference>
<feature type="signal peptide" evidence="2">
    <location>
        <begin position="1"/>
        <end position="19"/>
    </location>
</feature>